<dbReference type="OrthoDB" id="3035407at2"/>
<proteinExistence type="predicted"/>
<dbReference type="EMBL" id="CP040749">
    <property type="protein sequence ID" value="QCX40125.1"/>
    <property type="molecule type" value="Genomic_DNA"/>
</dbReference>
<accession>A0A5B7TTG3</accession>
<sequence length="314" mass="37111">MALTTSEKHKIHRFHNLNKRSLENAINLIKENIKLSYKEEVVESVYKIKQPFNNIARIKLIENVRSYNRILLGLLASWSDESIRRLFYEPNVFSENQIEFLLDKHRSLEQKWTFALKIAFLKANNLIPIGNETCVRLTINSRNFPSLTPDLINKYREIETLIKDFLIPAFSIRNKVQHGEWIAAFKPPDSKIYSPELTKKIFKENIITISSRMIIFNSVYQMIIDLARFNSNNFKIDSSSNPFEYFYSQHIKKINNEKVKITSSKINEYINQLITKKENGKKYRIELKSNNQRSNTSCITVVKSYFNRLFRIKE</sequence>
<gene>
    <name evidence="1" type="ORF">FF125_17345</name>
</gene>
<protein>
    <submittedName>
        <fullName evidence="1">Uncharacterized protein</fullName>
    </submittedName>
</protein>
<evidence type="ECO:0000313" key="1">
    <source>
        <dbReference type="EMBL" id="QCX40125.1"/>
    </source>
</evidence>
<name>A0A5B7TTG3_9FLAO</name>
<dbReference type="Proteomes" id="UP000306229">
    <property type="component" value="Chromosome"/>
</dbReference>
<dbReference type="RefSeq" id="WP_138950959.1">
    <property type="nucleotide sequence ID" value="NZ_CP040749.1"/>
</dbReference>
<keyword evidence="2" id="KW-1185">Reference proteome</keyword>
<organism evidence="1 2">
    <name type="scientific">Aureibaculum algae</name>
    <dbReference type="NCBI Taxonomy" id="2584122"/>
    <lineage>
        <taxon>Bacteria</taxon>
        <taxon>Pseudomonadati</taxon>
        <taxon>Bacteroidota</taxon>
        <taxon>Flavobacteriia</taxon>
        <taxon>Flavobacteriales</taxon>
        <taxon>Flavobacteriaceae</taxon>
        <taxon>Aureibaculum</taxon>
    </lineage>
</organism>
<dbReference type="KEGG" id="fbe:FF125_17345"/>
<evidence type="ECO:0000313" key="2">
    <source>
        <dbReference type="Proteomes" id="UP000306229"/>
    </source>
</evidence>
<dbReference type="AlphaFoldDB" id="A0A5B7TTG3"/>
<reference evidence="1 2" key="1">
    <citation type="submission" date="2019-05" db="EMBL/GenBank/DDBJ databases">
        <title>Algicella ahnfeltiae gen. nov., sp. nov., a novel marine bacterium of the family Flavobacteriaceae isolated from a red alga.</title>
        <authorList>
            <person name="Nedashkovskaya O.I."/>
            <person name="Kukhlevskiy A.D."/>
            <person name="Kim S.-G."/>
            <person name="Zhukova N.V."/>
            <person name="Mikhailov V.V."/>
        </authorList>
    </citation>
    <scope>NUCLEOTIDE SEQUENCE [LARGE SCALE GENOMIC DNA]</scope>
    <source>
        <strain evidence="1 2">10Alg115</strain>
    </source>
</reference>